<dbReference type="Proteomes" id="UP001216674">
    <property type="component" value="Unassembled WGS sequence"/>
</dbReference>
<evidence type="ECO:0000313" key="2">
    <source>
        <dbReference type="Proteomes" id="UP001216674"/>
    </source>
</evidence>
<name>A0ABT6AWY0_9BURK</name>
<evidence type="ECO:0000313" key="1">
    <source>
        <dbReference type="EMBL" id="MDF3837139.1"/>
    </source>
</evidence>
<proteinExistence type="predicted"/>
<reference evidence="1 2" key="1">
    <citation type="submission" date="2023-03" db="EMBL/GenBank/DDBJ databases">
        <title>Draft assemblies of triclosan tolerant bacteria isolated from returned activated sludge.</title>
        <authorList>
            <person name="Van Hamelsveld S."/>
        </authorList>
    </citation>
    <scope>NUCLEOTIDE SEQUENCE [LARGE SCALE GENOMIC DNA]</scope>
    <source>
        <strain evidence="1 2">GW210010_S58</strain>
    </source>
</reference>
<accession>A0ABT6AWY0</accession>
<protein>
    <submittedName>
        <fullName evidence="1">Uncharacterized protein</fullName>
    </submittedName>
</protein>
<dbReference type="EMBL" id="JARJLM010000484">
    <property type="protein sequence ID" value="MDF3837139.1"/>
    <property type="molecule type" value="Genomic_DNA"/>
</dbReference>
<gene>
    <name evidence="1" type="ORF">P3W85_29910</name>
</gene>
<dbReference type="RefSeq" id="WP_276267429.1">
    <property type="nucleotide sequence ID" value="NZ_JARJLM010000484.1"/>
</dbReference>
<keyword evidence="2" id="KW-1185">Reference proteome</keyword>
<organism evidence="1 2">
    <name type="scientific">Cupriavidus basilensis</name>
    <dbReference type="NCBI Taxonomy" id="68895"/>
    <lineage>
        <taxon>Bacteria</taxon>
        <taxon>Pseudomonadati</taxon>
        <taxon>Pseudomonadota</taxon>
        <taxon>Betaproteobacteria</taxon>
        <taxon>Burkholderiales</taxon>
        <taxon>Burkholderiaceae</taxon>
        <taxon>Cupriavidus</taxon>
    </lineage>
</organism>
<sequence>MTGPRILSTEDLNLTERAARAAGFEVQRYRARDLEVVQVREPGGQWRQFDPLSDDAETFRLMVDCDVPPIPGTTAIIAAGGAVEMISNNPSRRAACRRAIVRAVAKDFMAVA</sequence>
<comment type="caution">
    <text evidence="1">The sequence shown here is derived from an EMBL/GenBank/DDBJ whole genome shotgun (WGS) entry which is preliminary data.</text>
</comment>